<dbReference type="GO" id="GO:0005739">
    <property type="term" value="C:mitochondrion"/>
    <property type="evidence" value="ECO:0007669"/>
    <property type="project" value="GOC"/>
</dbReference>
<comment type="subunit">
    <text evidence="7">Homodimer; forms a dimer in the presence of potassium. Interacts with GTPBP3; forms the GTPBP3-MTO1 complex composed of homodimers of GTPBP3 and MTO1.</text>
</comment>
<dbReference type="Pfam" id="PF21680">
    <property type="entry name" value="GIDA_C_1st"/>
    <property type="match status" value="1"/>
</dbReference>
<comment type="function">
    <text evidence="6">Component of the GTPBP3-MTO1 complex that catalyzes the 5-taurinomethyluridine (taum(5)U) modification at the 34th wobble position (U34) of mitochondrial tRNAs (mt-tRNAs), which plays a role in mt-tRNA decoding and mitochondrial translation. Taum(5)U formation on mammalian mt-tRNA requires the presence of both GTPBP3-mediated GTPase activity and MTO1 catalytic activity.</text>
</comment>
<dbReference type="PANTHER" id="PTHR11806:SF0">
    <property type="entry name" value="PROTEIN MTO1 HOMOLOG, MITOCHONDRIAL"/>
    <property type="match status" value="1"/>
</dbReference>
<evidence type="ECO:0000256" key="9">
    <source>
        <dbReference type="ARBA" id="ARBA00079308"/>
    </source>
</evidence>
<dbReference type="EMBL" id="SOYY01000001">
    <property type="protein sequence ID" value="KAA0725491.1"/>
    <property type="molecule type" value="Genomic_DNA"/>
</dbReference>
<evidence type="ECO:0000256" key="4">
    <source>
        <dbReference type="ARBA" id="ARBA00022827"/>
    </source>
</evidence>
<comment type="catalytic activity">
    <reaction evidence="5">
        <text>5,10-methylenetetrahydrofolate + uridine(34) in tRNA + taurine + GTP + A + H2O = 5-taurinomethyluridine(34) in tRNA + 7,8-dihydrofolate + GDP + AH2 + phosphate + H(+)</text>
        <dbReference type="Rhea" id="RHEA:83279"/>
        <dbReference type="Rhea" id="RHEA-COMP:11727"/>
        <dbReference type="Rhea" id="RHEA-COMP:11732"/>
        <dbReference type="ChEBI" id="CHEBI:12071"/>
        <dbReference type="ChEBI" id="CHEBI:13193"/>
        <dbReference type="ChEBI" id="CHEBI:15377"/>
        <dbReference type="ChEBI" id="CHEBI:15378"/>
        <dbReference type="ChEBI" id="CHEBI:17499"/>
        <dbReference type="ChEBI" id="CHEBI:37565"/>
        <dbReference type="ChEBI" id="CHEBI:43474"/>
        <dbReference type="ChEBI" id="CHEBI:57451"/>
        <dbReference type="ChEBI" id="CHEBI:58189"/>
        <dbReference type="ChEBI" id="CHEBI:65315"/>
        <dbReference type="ChEBI" id="CHEBI:87172"/>
        <dbReference type="ChEBI" id="CHEBI:507393"/>
    </reaction>
    <physiologicalReaction direction="left-to-right" evidence="5">
        <dbReference type="Rhea" id="RHEA:83280"/>
    </physiologicalReaction>
</comment>
<evidence type="ECO:0000256" key="8">
    <source>
        <dbReference type="ARBA" id="ARBA00068446"/>
    </source>
</evidence>
<dbReference type="Proteomes" id="UP000324632">
    <property type="component" value="Chromosome 1"/>
</dbReference>
<dbReference type="FunFam" id="3.50.50.60:FF:000082">
    <property type="entry name" value="protein MTO1 homolog, mitochondrial isoform X1"/>
    <property type="match status" value="1"/>
</dbReference>
<dbReference type="InterPro" id="IPR047001">
    <property type="entry name" value="MnmG_C_subdom"/>
</dbReference>
<evidence type="ECO:0000256" key="1">
    <source>
        <dbReference type="ARBA" id="ARBA00001974"/>
    </source>
</evidence>
<reference evidence="12 13" key="1">
    <citation type="journal article" date="2019" name="Mol. Ecol. Resour.">
        <title>Chromosome-level genome assembly of Triplophysa tibetana, a fish adapted to the harsh high-altitude environment of the Tibetan Plateau.</title>
        <authorList>
            <person name="Yang X."/>
            <person name="Liu H."/>
            <person name="Ma Z."/>
            <person name="Zou Y."/>
            <person name="Zou M."/>
            <person name="Mao Y."/>
            <person name="Li X."/>
            <person name="Wang H."/>
            <person name="Chen T."/>
            <person name="Wang W."/>
            <person name="Yang R."/>
        </authorList>
    </citation>
    <scope>NUCLEOTIDE SEQUENCE [LARGE SCALE GENOMIC DNA]</scope>
    <source>
        <strain evidence="12">TTIB1903HZAU</strain>
        <tissue evidence="12">Muscle</tissue>
    </source>
</reference>
<evidence type="ECO:0000313" key="13">
    <source>
        <dbReference type="Proteomes" id="UP000324632"/>
    </source>
</evidence>
<accession>A0A5A9PYJ7</accession>
<dbReference type="PROSITE" id="PS01280">
    <property type="entry name" value="GIDA_1"/>
    <property type="match status" value="1"/>
</dbReference>
<dbReference type="AlphaFoldDB" id="A0A5A9PYJ7"/>
<comment type="cofactor">
    <cofactor evidence="1">
        <name>FAD</name>
        <dbReference type="ChEBI" id="CHEBI:57692"/>
    </cofactor>
</comment>
<gene>
    <name evidence="12" type="ORF">E1301_Tti010347</name>
</gene>
<dbReference type="InterPro" id="IPR044920">
    <property type="entry name" value="MnmG_C_subdom_sf"/>
</dbReference>
<evidence type="ECO:0000259" key="11">
    <source>
        <dbReference type="SMART" id="SM01228"/>
    </source>
</evidence>
<evidence type="ECO:0000256" key="2">
    <source>
        <dbReference type="ARBA" id="ARBA00007653"/>
    </source>
</evidence>
<comment type="caution">
    <text evidence="12">The sequence shown here is derived from an EMBL/GenBank/DDBJ whole genome shotgun (WGS) entry which is preliminary data.</text>
</comment>
<dbReference type="InterPro" id="IPR002218">
    <property type="entry name" value="MnmG-rel"/>
</dbReference>
<dbReference type="InterPro" id="IPR026904">
    <property type="entry name" value="MnmG_C"/>
</dbReference>
<proteinExistence type="inferred from homology"/>
<evidence type="ECO:0000313" key="12">
    <source>
        <dbReference type="EMBL" id="KAA0725491.1"/>
    </source>
</evidence>
<organism evidence="12 13">
    <name type="scientific">Triplophysa tibetana</name>
    <dbReference type="NCBI Taxonomy" id="1572043"/>
    <lineage>
        <taxon>Eukaryota</taxon>
        <taxon>Metazoa</taxon>
        <taxon>Chordata</taxon>
        <taxon>Craniata</taxon>
        <taxon>Vertebrata</taxon>
        <taxon>Euteleostomi</taxon>
        <taxon>Actinopterygii</taxon>
        <taxon>Neopterygii</taxon>
        <taxon>Teleostei</taxon>
        <taxon>Ostariophysi</taxon>
        <taxon>Cypriniformes</taxon>
        <taxon>Nemacheilidae</taxon>
        <taxon>Triplophysa</taxon>
    </lineage>
</organism>
<dbReference type="InterPro" id="IPR020595">
    <property type="entry name" value="MnmG-rel_CS"/>
</dbReference>
<dbReference type="Gene3D" id="1.10.150.570">
    <property type="entry name" value="GidA associated domain, C-terminal subdomain"/>
    <property type="match status" value="1"/>
</dbReference>
<dbReference type="SMART" id="SM01228">
    <property type="entry name" value="GIDA_assoc_3"/>
    <property type="match status" value="1"/>
</dbReference>
<evidence type="ECO:0000256" key="6">
    <source>
        <dbReference type="ARBA" id="ARBA00056538"/>
    </source>
</evidence>
<name>A0A5A9PYJ7_9TELE</name>
<dbReference type="SUPFAM" id="SSF51905">
    <property type="entry name" value="FAD/NAD(P)-binding domain"/>
    <property type="match status" value="1"/>
</dbReference>
<dbReference type="GO" id="GO:0030488">
    <property type="term" value="P:tRNA methylation"/>
    <property type="evidence" value="ECO:0007669"/>
    <property type="project" value="TreeGrafter"/>
</dbReference>
<protein>
    <recommendedName>
        <fullName evidence="8">5-taurinomethyluridine-[tRNA] synthase subunit MTO1, mitochondrial</fullName>
    </recommendedName>
    <alternativeName>
        <fullName evidence="9">Mitochondrial tRNA translation optimization 1</fullName>
    </alternativeName>
    <alternativeName>
        <fullName evidence="10">Protein MTO1 homolog, mitochondrial</fullName>
    </alternativeName>
</protein>
<evidence type="ECO:0000256" key="7">
    <source>
        <dbReference type="ARBA" id="ARBA00061980"/>
    </source>
</evidence>
<keyword evidence="13" id="KW-1185">Reference proteome</keyword>
<evidence type="ECO:0000256" key="10">
    <source>
        <dbReference type="ARBA" id="ARBA00083348"/>
    </source>
</evidence>
<dbReference type="InterPro" id="IPR049312">
    <property type="entry name" value="GIDA_C_N"/>
</dbReference>
<dbReference type="PANTHER" id="PTHR11806">
    <property type="entry name" value="GLUCOSE INHIBITED DIVISION PROTEIN A"/>
    <property type="match status" value="1"/>
</dbReference>
<dbReference type="GO" id="GO:0050660">
    <property type="term" value="F:flavin adenine dinucleotide binding"/>
    <property type="evidence" value="ECO:0007669"/>
    <property type="project" value="InterPro"/>
</dbReference>
<keyword evidence="3" id="KW-0285">Flavoprotein</keyword>
<sequence>MLVRRLRVLHKALCIGSMQVADVHTQHYDVIVVGGGHAGTEAAAAASRTGANTLLITQKIQTIGALSCNPSLGGVGKGHLVKEIDALDGLMGRAGDWAGIHFSILNRSKGPAVWGPRAQLDRGLYRDFIQSELLSTERLTILEGSVEDLLVSAADPDKQGRHKVYGIRLGEKQIEFTQLLNNLLLMTDSCDSHGGGEIHSRSMVLTTGTFLSGSLFLGPHSSPGGRMGDPPSCVGLSYSLKEILGLKVGRLRTGTPPRIIKDSIDFSCTEIRLPDEKPTPFSFINTHINCKPEEQLPCFLTHTTPGVERVVNESIHVNSHIHQDTKGPRYCPSIESKVLRFPGRRHQVWLEPEGWTSDLMYPQGLSMTMPADTQLCLIREIPGLHKAQIHTPGYGVQYDFVCPTQLYPWLEVKRTQGLFLAGQINGTTGYEEAAAQGLWAGVNAGRTSLSKVPLSLSRTQSYIGVLIDDLVGRGVNEPYRMFTSRSEFRTSLRPDNADMRLTPRGFFSGFEEIGCVSQQRYNEALRVKKSLNEALSALRSISLSATRWKNKLQHVNISETKSTILSGEEMLQYKDVSFQMLASAFPELLAPYLEFSERIKVEERIQYYESNNFILMAKCVMIMWLCDSAALYHPHCEKQRRDIERMQEEESLYLPQDIDYLTLPVSLSKEVREILDGSRPNTLGAASRLPGITPAAIVHLLNYVQREKKRNHGTGKDVSCFG</sequence>
<feature type="domain" description="tRNA uridine 5-carboxymethylaminomethyl modification enzyme C-terminal subdomain" evidence="11">
    <location>
        <begin position="630"/>
        <end position="702"/>
    </location>
</feature>
<keyword evidence="4" id="KW-0274">FAD</keyword>
<dbReference type="InterPro" id="IPR036188">
    <property type="entry name" value="FAD/NAD-bd_sf"/>
</dbReference>
<evidence type="ECO:0000256" key="5">
    <source>
        <dbReference type="ARBA" id="ARBA00051247"/>
    </source>
</evidence>
<dbReference type="Pfam" id="PF13932">
    <property type="entry name" value="SAM_GIDA_C"/>
    <property type="match status" value="1"/>
</dbReference>
<dbReference type="GO" id="GO:0070899">
    <property type="term" value="P:mitochondrial tRNA wobble uridine modification"/>
    <property type="evidence" value="ECO:0007669"/>
    <property type="project" value="UniProtKB-ARBA"/>
</dbReference>
<dbReference type="InterPro" id="IPR040131">
    <property type="entry name" value="MnmG_N"/>
</dbReference>
<dbReference type="Pfam" id="PF01134">
    <property type="entry name" value="GIDA"/>
    <property type="match status" value="1"/>
</dbReference>
<dbReference type="FunFam" id="1.10.150.570:FF:000001">
    <property type="entry name" value="tRNA uridine 5-carboxymethylaminomethyl modification enzyme MnmG"/>
    <property type="match status" value="1"/>
</dbReference>
<dbReference type="Gene3D" id="3.50.50.60">
    <property type="entry name" value="FAD/NAD(P)-binding domain"/>
    <property type="match status" value="2"/>
</dbReference>
<comment type="similarity">
    <text evidence="2">Belongs to the MnmG family.</text>
</comment>
<dbReference type="GO" id="GO:0005829">
    <property type="term" value="C:cytosol"/>
    <property type="evidence" value="ECO:0007669"/>
    <property type="project" value="TreeGrafter"/>
</dbReference>
<dbReference type="FunFam" id="3.50.50.60:FF:000002">
    <property type="entry name" value="tRNA uridine 5-carboxymethylaminomethyl modification enzyme MnmG"/>
    <property type="match status" value="1"/>
</dbReference>
<evidence type="ECO:0000256" key="3">
    <source>
        <dbReference type="ARBA" id="ARBA00022630"/>
    </source>
</evidence>